<evidence type="ECO:0000313" key="3">
    <source>
        <dbReference type="Proteomes" id="UP000507470"/>
    </source>
</evidence>
<dbReference type="SUPFAM" id="SSF51197">
    <property type="entry name" value="Clavaminate synthase-like"/>
    <property type="match status" value="1"/>
</dbReference>
<keyword evidence="3" id="KW-1185">Reference proteome</keyword>
<dbReference type="PANTHER" id="PTHR20883">
    <property type="entry name" value="PHYTANOYL-COA DIOXYGENASE DOMAIN CONTAINING 1"/>
    <property type="match status" value="1"/>
</dbReference>
<protein>
    <submittedName>
        <fullName evidence="2">Uncharacterized protein</fullName>
    </submittedName>
</protein>
<name>A0A6J8CM89_MYTCO</name>
<dbReference type="AlphaFoldDB" id="A0A6J8CM89"/>
<dbReference type="EMBL" id="CACVKT020005598">
    <property type="protein sequence ID" value="CAC5395960.1"/>
    <property type="molecule type" value="Genomic_DNA"/>
</dbReference>
<dbReference type="Proteomes" id="UP000507470">
    <property type="component" value="Unassembled WGS sequence"/>
</dbReference>
<proteinExistence type="predicted"/>
<organism evidence="2 3">
    <name type="scientific">Mytilus coruscus</name>
    <name type="common">Sea mussel</name>
    <dbReference type="NCBI Taxonomy" id="42192"/>
    <lineage>
        <taxon>Eukaryota</taxon>
        <taxon>Metazoa</taxon>
        <taxon>Spiralia</taxon>
        <taxon>Lophotrochozoa</taxon>
        <taxon>Mollusca</taxon>
        <taxon>Bivalvia</taxon>
        <taxon>Autobranchia</taxon>
        <taxon>Pteriomorphia</taxon>
        <taxon>Mytilida</taxon>
        <taxon>Mytiloidea</taxon>
        <taxon>Mytilidae</taxon>
        <taxon>Mytilinae</taxon>
        <taxon>Mytilus</taxon>
    </lineage>
</organism>
<evidence type="ECO:0000313" key="2">
    <source>
        <dbReference type="EMBL" id="CAC5395960.1"/>
    </source>
</evidence>
<comment type="cofactor">
    <cofactor evidence="1">
        <name>Fe cation</name>
        <dbReference type="ChEBI" id="CHEBI:24875"/>
    </cofactor>
</comment>
<dbReference type="Pfam" id="PF05721">
    <property type="entry name" value="PhyH"/>
    <property type="match status" value="1"/>
</dbReference>
<dbReference type="InterPro" id="IPR008775">
    <property type="entry name" value="Phytyl_CoA_dOase-like"/>
</dbReference>
<sequence length="929" mass="104711">MPTEVKHGFTGECFPDHFNLNARPKIKEQKPGQLSDEEIEQFFTKGYVIVEKFFTKDELEPCKDAINDQLECLAQKLYKTNRIKNLYRELGFYERLTAIEAEWPGANILMHKGDGLPQAFKDLWTNERLLNVVEQLIGPEIAGHPVWNLRTKTPQSEATTVPWHQDCGYLDNDCYKTLQPTAWIPLIDATEKNGCMQVASGGHKKGIVATHQCCYGNTWYVMLEEKEMEKTLDIDLEKDIITVPVPYGGMLLLNNLIPHRSLPNMSNKIRWSLDLRWQKPDLPAGFWGLKGSLLMRSAKDPDYKIDWTEFDGVNRREKQRDAVADVLPPSEDWDFETALEGPWMKKWELTHMNRHTDKLKDGISVSWHNMNKAMFYIVLITVTLISSAAGEKLCLYCDHVPIPQDCSRVVRCGAHEDCFVEKFVTPDGYKYFSLGCRDIDKCSGASAIGKRSNGSLVLRNNIPVEEEASDNGDTSFCRACCNGKDICNVENLCGSPGDLQPQINTAAIFVFIVHKWTIRKSECSFLNDNTECCTSDFCNDNLPCKVKLSENPVLSKPYINQNKDVKFNCTFRTSTSRIDVLYKVTWTVDGRPLLNKNGNIEFKWLTSNERITTLDAYNLQGNLNKMLRCTVEPHCSTGERNPASHSNGYWVGIKISPQRISHTHNQNLTLESTLPIVSGDPVKKLFVGPQIESTGQNITKCSYTFNLDPFTGKYTSSIPIHIQLHSFYKTPDRVFFRQLKNLNFHTFWNYNLPVVQIGVQVKRQPCGSKLCTCALIVREGNDAVQIDACGQTTSIIPEVTFLSNTSENHISIDQSEDGLFFLVTILSGSNITVNLTGSDPDMNIALSILDHDLNSPEGFCGNQTWFFFIPGVGNVAPDGQNETDFLKTWTIPQNSSIFNTGISFDPNNTMTDISYCGCLGSTITCGTTI</sequence>
<gene>
    <name evidence="2" type="ORF">MCOR_30575</name>
</gene>
<dbReference type="PANTHER" id="PTHR20883:SF14">
    <property type="entry name" value="PHYTANOYL-COA DIOXYGENASE"/>
    <property type="match status" value="1"/>
</dbReference>
<accession>A0A6J8CM89</accession>
<dbReference type="Gene3D" id="2.60.120.620">
    <property type="entry name" value="q2cbj1_9rhob like domain"/>
    <property type="match status" value="1"/>
</dbReference>
<dbReference type="OrthoDB" id="445007at2759"/>
<reference evidence="2 3" key="1">
    <citation type="submission" date="2020-06" db="EMBL/GenBank/DDBJ databases">
        <authorList>
            <person name="Li R."/>
            <person name="Bekaert M."/>
        </authorList>
    </citation>
    <scope>NUCLEOTIDE SEQUENCE [LARGE SCALE GENOMIC DNA]</scope>
    <source>
        <strain evidence="3">wild</strain>
    </source>
</reference>
<evidence type="ECO:0000256" key="1">
    <source>
        <dbReference type="ARBA" id="ARBA00001962"/>
    </source>
</evidence>